<proteinExistence type="predicted"/>
<evidence type="ECO:0000259" key="2">
    <source>
        <dbReference type="Pfam" id="PF20091"/>
    </source>
</evidence>
<evidence type="ECO:0000256" key="1">
    <source>
        <dbReference type="SAM" id="MobiDB-lite"/>
    </source>
</evidence>
<accession>A0A0D6P8A5</accession>
<evidence type="ECO:0000313" key="3">
    <source>
        <dbReference type="EMBL" id="GAN77576.1"/>
    </source>
</evidence>
<feature type="region of interest" description="Disordered" evidence="1">
    <location>
        <begin position="143"/>
        <end position="166"/>
    </location>
</feature>
<feature type="domain" description="Alpha/beta hydrolase" evidence="2">
    <location>
        <begin position="219"/>
        <end position="645"/>
    </location>
</feature>
<protein>
    <recommendedName>
        <fullName evidence="2">Alpha/beta hydrolase domain-containing protein</fullName>
    </recommendedName>
</protein>
<organism evidence="3 4">
    <name type="scientific">Acidisphaera rubrifaciens HS-AP3</name>
    <dbReference type="NCBI Taxonomy" id="1231350"/>
    <lineage>
        <taxon>Bacteria</taxon>
        <taxon>Pseudomonadati</taxon>
        <taxon>Pseudomonadota</taxon>
        <taxon>Alphaproteobacteria</taxon>
        <taxon>Acetobacterales</taxon>
        <taxon>Acetobacteraceae</taxon>
        <taxon>Acidisphaera</taxon>
    </lineage>
</organism>
<evidence type="ECO:0000313" key="4">
    <source>
        <dbReference type="Proteomes" id="UP000032680"/>
    </source>
</evidence>
<reference evidence="3 4" key="1">
    <citation type="submission" date="2012-11" db="EMBL/GenBank/DDBJ databases">
        <title>Whole genome sequence of Acidisphaera rubrifaciens HS-AP3.</title>
        <authorList>
            <person name="Azuma Y."/>
            <person name="Higashiura N."/>
            <person name="Hirakawa H."/>
            <person name="Matsushita K."/>
        </authorList>
    </citation>
    <scope>NUCLEOTIDE SEQUENCE [LARGE SCALE GENOMIC DNA]</scope>
    <source>
        <strain evidence="3 4">HS-AP3</strain>
    </source>
</reference>
<dbReference type="Proteomes" id="UP000032680">
    <property type="component" value="Unassembled WGS sequence"/>
</dbReference>
<name>A0A0D6P8A5_9PROT</name>
<sequence length="656" mass="70491">MQGEVDPADPHDALIQDLWLAPRDAHGRVAYDADIDILVPADPAHANRLLLVEVPNRGNKLAPGFFNLGVPPGAAARNALADPGDGYLYREGYTLAWVGWEQDLTPGDGRLRMRPVVAHAPDGGPITGLVRATLTTSAPADDLPLTATAGATPPVPYAAADTDNRRPDAQGFVPTLTVRMNEQAPRVPIPADQWHFGACAAGGAAAGAAPVDATRVCLAGAFQPGRLYELIYRARDPLVQGLGFAVLRDVGAFLRDAHADDAGTPNPVYAQDQRAIIEGSSQSGRFIRSFLALGFNEREGGGRVYDGAFVHIAGGFLPLNVRFGQPFRNGGDQTDRDYPGYAFPFSYLRQTDPLTGATAGVLDRCEATATCPRIFHVATALEFWELRQSLGLTDPLGRADLPNLPDVRTYVLASTQHIPAALPLAPSAHCRYTPNPNPQNYTLRALLLGFARWVRDGIAPPPSVVPRIADGTLVPVDQVRFPTIPATDYDGIARPAVPPVLHDPTPLHVLFYGPRYNQTLVSGEIAIEPPSPLPGGYTVLVPQVDADGNDAGGIRSVFQQVPIGTYTGWNLDRDGWFPGGLCHLQGSFIPFARTRAERLATGDPRLSIEERYPTRPAYVLAMRRAVSTLNTYQFLLPEDAAALVEQAERDGVRSGP</sequence>
<dbReference type="InterPro" id="IPR045394">
    <property type="entry name" value="Abhydrolase_dom"/>
</dbReference>
<dbReference type="AlphaFoldDB" id="A0A0D6P8A5"/>
<comment type="caution">
    <text evidence="3">The sequence shown here is derived from an EMBL/GenBank/DDBJ whole genome shotgun (WGS) entry which is preliminary data.</text>
</comment>
<dbReference type="EMBL" id="BANB01000378">
    <property type="protein sequence ID" value="GAN77576.1"/>
    <property type="molecule type" value="Genomic_DNA"/>
</dbReference>
<keyword evidence="4" id="KW-1185">Reference proteome</keyword>
<gene>
    <name evidence="3" type="ORF">Asru_0378_07</name>
</gene>
<dbReference type="Pfam" id="PF20091">
    <property type="entry name" value="Abhydrolase_10"/>
    <property type="match status" value="1"/>
</dbReference>